<feature type="region of interest" description="Disordered" evidence="1">
    <location>
        <begin position="46"/>
        <end position="76"/>
    </location>
</feature>
<evidence type="ECO:0000259" key="2">
    <source>
        <dbReference type="Pfam" id="PF06985"/>
    </source>
</evidence>
<sequence>MASVPKLPSRQNSVPHFSYDRVRLPSASTHIRLLELYPSRHATGAAIISREDPPPDQDDTGRGARGPSPLRCVVSTTPIDTPQPYRALSYTWGRPDKSHSIDVGGTRLWITASLDTALRHIRREDEPVTLWVDQICIKQEDAAEKSEQVPLMAQIYSKAELVIVWLGPAADGSDAVMECWGDVGQAARDLGIESYLTRERLPLLFPVLENRDPGDEVTASFQALLQRAAPAFQAVLEAMLAFNERPWFNRVWTIQEQALGANTFFLCGSKTLDIDLLPPARLIYDRCISILCRENMGDRNYLNLLDKAQDQRFGPLMSLRRRRRNFVKGEGPGDDLYTLLGRTYVTGDAEATLPRDRIYGLLSIAVDAERLQIVPDYASPDCHPTFVEAARALVRAGHVQTLSFSQFPKDMGGLPSWVPDWRPTLAPSYLAGFENAEGLTIGAAGDSTAEVVHTEDPCVLGIRGLAVDTIEETGDVWRREADKEARLNHLRAVKAFCDRSPAAGGHDGDVYESSERRAEAAWRVPVGDLYWNSTADYHRATQADRGDYEVCLAGLALIVERFASVSPEIRQQRLGEFKRLARVQASYSLNMDKMTGMRPYVTRLGYVGMAPGGARPGDVVVVLFGSRIPYVLRPSRDGTTSRFVGEAHCDGVMDGEMLTKRAHETFLIA</sequence>
<evidence type="ECO:0000256" key="1">
    <source>
        <dbReference type="SAM" id="MobiDB-lite"/>
    </source>
</evidence>
<dbReference type="GeneID" id="85440700"/>
<keyword evidence="4" id="KW-1185">Reference proteome</keyword>
<dbReference type="Proteomes" id="UP001230504">
    <property type="component" value="Unassembled WGS sequence"/>
</dbReference>
<dbReference type="EMBL" id="JAHLJV010000002">
    <property type="protein sequence ID" value="KAK1599316.1"/>
    <property type="molecule type" value="Genomic_DNA"/>
</dbReference>
<feature type="domain" description="Heterokaryon incompatibility" evidence="2">
    <location>
        <begin position="85"/>
        <end position="256"/>
    </location>
</feature>
<dbReference type="PANTHER" id="PTHR24148:SF73">
    <property type="entry name" value="HET DOMAIN PROTEIN (AFU_ORTHOLOGUE AFUA_8G01020)"/>
    <property type="match status" value="1"/>
</dbReference>
<gene>
    <name evidence="3" type="ORF">LY79DRAFT_534746</name>
</gene>
<dbReference type="Pfam" id="PF26639">
    <property type="entry name" value="Het-6_barrel"/>
    <property type="match status" value="1"/>
</dbReference>
<comment type="caution">
    <text evidence="3">The sequence shown here is derived from an EMBL/GenBank/DDBJ whole genome shotgun (WGS) entry which is preliminary data.</text>
</comment>
<reference evidence="3" key="1">
    <citation type="submission" date="2021-06" db="EMBL/GenBank/DDBJ databases">
        <title>Comparative genomics, transcriptomics and evolutionary studies reveal genomic signatures of adaptation to plant cell wall in hemibiotrophic fungi.</title>
        <authorList>
            <consortium name="DOE Joint Genome Institute"/>
            <person name="Baroncelli R."/>
            <person name="Diaz J.F."/>
            <person name="Benocci T."/>
            <person name="Peng M."/>
            <person name="Battaglia E."/>
            <person name="Haridas S."/>
            <person name="Andreopoulos W."/>
            <person name="Labutti K."/>
            <person name="Pangilinan J."/>
            <person name="Floch G.L."/>
            <person name="Makela M.R."/>
            <person name="Henrissat B."/>
            <person name="Grigoriev I.V."/>
            <person name="Crouch J.A."/>
            <person name="De Vries R.P."/>
            <person name="Sukno S.A."/>
            <person name="Thon M.R."/>
        </authorList>
    </citation>
    <scope>NUCLEOTIDE SEQUENCE</scope>
    <source>
        <strain evidence="3">CBS 125086</strain>
    </source>
</reference>
<proteinExistence type="predicted"/>
<dbReference type="InterPro" id="IPR010730">
    <property type="entry name" value="HET"/>
</dbReference>
<accession>A0AAD8VBS4</accession>
<evidence type="ECO:0000313" key="3">
    <source>
        <dbReference type="EMBL" id="KAK1599316.1"/>
    </source>
</evidence>
<dbReference type="PANTHER" id="PTHR24148">
    <property type="entry name" value="ANKYRIN REPEAT DOMAIN-CONTAINING PROTEIN 39 HOMOLOG-RELATED"/>
    <property type="match status" value="1"/>
</dbReference>
<dbReference type="InterPro" id="IPR052895">
    <property type="entry name" value="HetReg/Transcr_Mod"/>
</dbReference>
<evidence type="ECO:0000313" key="4">
    <source>
        <dbReference type="Proteomes" id="UP001230504"/>
    </source>
</evidence>
<name>A0AAD8VBS4_9PEZI</name>
<dbReference type="Pfam" id="PF06985">
    <property type="entry name" value="HET"/>
    <property type="match status" value="1"/>
</dbReference>
<dbReference type="RefSeq" id="XP_060419905.1">
    <property type="nucleotide sequence ID" value="XM_060556460.1"/>
</dbReference>
<organism evidence="3 4">
    <name type="scientific">Colletotrichum navitas</name>
    <dbReference type="NCBI Taxonomy" id="681940"/>
    <lineage>
        <taxon>Eukaryota</taxon>
        <taxon>Fungi</taxon>
        <taxon>Dikarya</taxon>
        <taxon>Ascomycota</taxon>
        <taxon>Pezizomycotina</taxon>
        <taxon>Sordariomycetes</taxon>
        <taxon>Hypocreomycetidae</taxon>
        <taxon>Glomerellales</taxon>
        <taxon>Glomerellaceae</taxon>
        <taxon>Colletotrichum</taxon>
        <taxon>Colletotrichum graminicola species complex</taxon>
    </lineage>
</organism>
<dbReference type="AlphaFoldDB" id="A0AAD8VBS4"/>
<protein>
    <submittedName>
        <fullName evidence="3">Heterokaryon incompatibility protein</fullName>
    </submittedName>
</protein>